<dbReference type="EMBL" id="QMIF01000013">
    <property type="protein sequence ID" value="TVM31845.1"/>
    <property type="molecule type" value="Genomic_DNA"/>
</dbReference>
<proteinExistence type="predicted"/>
<dbReference type="AlphaFoldDB" id="A0A6P1ZCG0"/>
<evidence type="ECO:0000256" key="2">
    <source>
        <dbReference type="SAM" id="SignalP"/>
    </source>
</evidence>
<name>A0A6P1ZCG0_9BACT</name>
<accession>A0A6P1ZCG0</accession>
<keyword evidence="2" id="KW-0732">Signal</keyword>
<dbReference type="InterPro" id="IPR012899">
    <property type="entry name" value="LTXXQ"/>
</dbReference>
<gene>
    <name evidence="3" type="ORF">DQK91_16680</name>
</gene>
<comment type="caution">
    <text evidence="3">The sequence shown here is derived from an EMBL/GenBank/DDBJ whole genome shotgun (WGS) entry which is preliminary data.</text>
</comment>
<dbReference type="RefSeq" id="WP_144306532.1">
    <property type="nucleotide sequence ID" value="NZ_QMIF01000013.1"/>
</dbReference>
<reference evidence="3 4" key="1">
    <citation type="submission" date="2018-06" db="EMBL/GenBank/DDBJ databases">
        <title>Complete genome of Desulfovibrio marinus P48SEP.</title>
        <authorList>
            <person name="Crispim J.S."/>
            <person name="Vidigal P.M.P."/>
            <person name="Silva L.C.F."/>
            <person name="Araujo L.C."/>
            <person name="Laguardia C.N."/>
            <person name="Dias R.S."/>
            <person name="Sousa M.P."/>
            <person name="Paula S.O."/>
            <person name="Silva C."/>
        </authorList>
    </citation>
    <scope>NUCLEOTIDE SEQUENCE [LARGE SCALE GENOMIC DNA]</scope>
    <source>
        <strain evidence="3 4">P48SEP</strain>
    </source>
</reference>
<evidence type="ECO:0000256" key="1">
    <source>
        <dbReference type="SAM" id="MobiDB-lite"/>
    </source>
</evidence>
<feature type="signal peptide" evidence="2">
    <location>
        <begin position="1"/>
        <end position="26"/>
    </location>
</feature>
<evidence type="ECO:0000313" key="3">
    <source>
        <dbReference type="EMBL" id="TVM31845.1"/>
    </source>
</evidence>
<dbReference type="OrthoDB" id="5524963at2"/>
<sequence length="225" mass="24339">MKKLAPTLFIILALMLVPAVTGTAIAQKNQAAQQNQATGGKGMMKNMPPSGMMGIVDQATGQQAASQPGQAGGQGMMGSGGMGPDMMHMMDKGMMPMMMSHMQGGKGGMGRMMGRMGGPACGIKGLPGMVRMLDNLNLTDEQWDKVRTLAKQQLDTMADLWAQRMKVRIDLAGLRWDKDVDPKQVKELFQKKAEAQAEMFLAGMDYIKGVKAILTPEQLKQFEAE</sequence>
<dbReference type="Gene3D" id="1.20.120.1490">
    <property type="match status" value="1"/>
</dbReference>
<dbReference type="GO" id="GO:0042597">
    <property type="term" value="C:periplasmic space"/>
    <property type="evidence" value="ECO:0007669"/>
    <property type="project" value="InterPro"/>
</dbReference>
<dbReference type="Pfam" id="PF07813">
    <property type="entry name" value="LTXXQ"/>
    <property type="match status" value="1"/>
</dbReference>
<evidence type="ECO:0008006" key="5">
    <source>
        <dbReference type="Google" id="ProtNLM"/>
    </source>
</evidence>
<feature type="compositionally biased region" description="Gly residues" evidence="1">
    <location>
        <begin position="70"/>
        <end position="81"/>
    </location>
</feature>
<feature type="region of interest" description="Disordered" evidence="1">
    <location>
        <begin position="31"/>
        <end position="81"/>
    </location>
</feature>
<organism evidence="3 4">
    <name type="scientific">Oceanidesulfovibrio marinus</name>
    <dbReference type="NCBI Taxonomy" id="370038"/>
    <lineage>
        <taxon>Bacteria</taxon>
        <taxon>Pseudomonadati</taxon>
        <taxon>Thermodesulfobacteriota</taxon>
        <taxon>Desulfovibrionia</taxon>
        <taxon>Desulfovibrionales</taxon>
        <taxon>Desulfovibrionaceae</taxon>
        <taxon>Oceanidesulfovibrio</taxon>
    </lineage>
</organism>
<dbReference type="Proteomes" id="UP000434052">
    <property type="component" value="Unassembled WGS sequence"/>
</dbReference>
<evidence type="ECO:0000313" key="4">
    <source>
        <dbReference type="Proteomes" id="UP000434052"/>
    </source>
</evidence>
<feature type="chain" id="PRO_5026809136" description="LTXXQ motif family protein" evidence="2">
    <location>
        <begin position="27"/>
        <end position="225"/>
    </location>
</feature>
<protein>
    <recommendedName>
        <fullName evidence="5">LTXXQ motif family protein</fullName>
    </recommendedName>
</protein>